<accession>V4HYA9</accession>
<dbReference type="EMBL" id="AUSV01000039">
    <property type="protein sequence ID" value="ESP92934.1"/>
    <property type="molecule type" value="Genomic_DNA"/>
</dbReference>
<comment type="caution">
    <text evidence="2">The sequence shown here is derived from an EMBL/GenBank/DDBJ whole genome shotgun (WGS) entry which is preliminary data.</text>
</comment>
<dbReference type="Gene3D" id="2.60.120.260">
    <property type="entry name" value="Galactose-binding domain-like"/>
    <property type="match status" value="1"/>
</dbReference>
<feature type="signal peptide" evidence="1">
    <location>
        <begin position="1"/>
        <end position="24"/>
    </location>
</feature>
<gene>
    <name evidence="2" type="ORF">PL2TA16_03799</name>
</gene>
<keyword evidence="1" id="KW-0732">Signal</keyword>
<dbReference type="Proteomes" id="UP000017820">
    <property type="component" value="Unassembled WGS sequence"/>
</dbReference>
<dbReference type="PATRIC" id="fig|1353533.3.peg.2737"/>
<evidence type="ECO:0000313" key="3">
    <source>
        <dbReference type="Proteomes" id="UP000017820"/>
    </source>
</evidence>
<name>V4HYA9_PSEL2</name>
<proteinExistence type="predicted"/>
<dbReference type="InterPro" id="IPR008979">
    <property type="entry name" value="Galactose-bd-like_sf"/>
</dbReference>
<evidence type="ECO:0000256" key="1">
    <source>
        <dbReference type="SAM" id="SignalP"/>
    </source>
</evidence>
<evidence type="ECO:0000313" key="2">
    <source>
        <dbReference type="EMBL" id="ESP92934.1"/>
    </source>
</evidence>
<sequence length="189" mass="21778">MRMKNLFNFLVLCWLGLFISAANAQSIVIPVNSEWKYYDRSQTLTGNWASIEFDDSSWALGKTQMGFGEGDEHTLIAKERSGQPILVHYFRHKFRWDTKLALNSIILRLLVDDGARVYLNNQEVHRQFLPKASHTETQLASGSLIEHSWYEVVLNGQFELKRENILAVEVRQISTTSSDLSFNLELLIE</sequence>
<protein>
    <submittedName>
        <fullName evidence="2">Uncharacterized protein</fullName>
    </submittedName>
</protein>
<organism evidence="2 3">
    <name type="scientific">Pseudoalteromonas luteoviolacea (strain 2ta16)</name>
    <dbReference type="NCBI Taxonomy" id="1353533"/>
    <lineage>
        <taxon>Bacteria</taxon>
        <taxon>Pseudomonadati</taxon>
        <taxon>Pseudomonadota</taxon>
        <taxon>Gammaproteobacteria</taxon>
        <taxon>Alteromonadales</taxon>
        <taxon>Pseudoalteromonadaceae</taxon>
        <taxon>Pseudoalteromonas</taxon>
    </lineage>
</organism>
<feature type="chain" id="PRO_5004718160" evidence="1">
    <location>
        <begin position="25"/>
        <end position="189"/>
    </location>
</feature>
<reference evidence="2 3" key="1">
    <citation type="submission" date="2013-07" db="EMBL/GenBank/DDBJ databases">
        <title>Draft genome sequence of Pseudoalteromonas luteoviolacea 2ta16.</title>
        <authorList>
            <person name="Allen E.E."/>
            <person name="Azam F."/>
            <person name="Podell S."/>
        </authorList>
    </citation>
    <scope>NUCLEOTIDE SEQUENCE [LARGE SCALE GENOMIC DNA]</scope>
    <source>
        <strain evidence="2 3">2ta16</strain>
    </source>
</reference>
<dbReference type="SUPFAM" id="SSF49785">
    <property type="entry name" value="Galactose-binding domain-like"/>
    <property type="match status" value="1"/>
</dbReference>
<dbReference type="AlphaFoldDB" id="V4HYA9"/>